<evidence type="ECO:0000256" key="2">
    <source>
        <dbReference type="ARBA" id="ARBA00011738"/>
    </source>
</evidence>
<feature type="domain" description="Tryptophan synthase beta chain-like PALP" evidence="5">
    <location>
        <begin position="19"/>
        <end position="292"/>
    </location>
</feature>
<dbReference type="NCBIfam" id="TIGR03945">
    <property type="entry name" value="PLP_SbnA_fam"/>
    <property type="match status" value="1"/>
</dbReference>
<accession>A0ABV9DZW2</accession>
<keyword evidence="3" id="KW-0808">Transferase</keyword>
<dbReference type="InterPro" id="IPR001926">
    <property type="entry name" value="TrpB-like_PALP"/>
</dbReference>
<proteinExistence type="predicted"/>
<comment type="subunit">
    <text evidence="2">Homodimer.</text>
</comment>
<protein>
    <submittedName>
        <fullName evidence="6">2,3-diaminopropionate biosynthesis protein SbnA</fullName>
    </submittedName>
</protein>
<evidence type="ECO:0000256" key="1">
    <source>
        <dbReference type="ARBA" id="ARBA00001933"/>
    </source>
</evidence>
<reference evidence="7" key="1">
    <citation type="journal article" date="2019" name="Int. J. Syst. Evol. Microbiol.">
        <title>The Global Catalogue of Microorganisms (GCM) 10K type strain sequencing project: providing services to taxonomists for standard genome sequencing and annotation.</title>
        <authorList>
            <consortium name="The Broad Institute Genomics Platform"/>
            <consortium name="The Broad Institute Genome Sequencing Center for Infectious Disease"/>
            <person name="Wu L."/>
            <person name="Ma J."/>
        </authorList>
    </citation>
    <scope>NUCLEOTIDE SEQUENCE [LARGE SCALE GENOMIC DNA]</scope>
    <source>
        <strain evidence="7">XZYJ18</strain>
    </source>
</reference>
<evidence type="ECO:0000256" key="4">
    <source>
        <dbReference type="ARBA" id="ARBA00022898"/>
    </source>
</evidence>
<dbReference type="InterPro" id="IPR023927">
    <property type="entry name" value="SbnA"/>
</dbReference>
<dbReference type="InterPro" id="IPR036052">
    <property type="entry name" value="TrpB-like_PALP_sf"/>
</dbReference>
<dbReference type="RefSeq" id="WP_378577356.1">
    <property type="nucleotide sequence ID" value="NZ_JBHSFQ010000023.1"/>
</dbReference>
<dbReference type="Proteomes" id="UP001595923">
    <property type="component" value="Unassembled WGS sequence"/>
</dbReference>
<evidence type="ECO:0000313" key="7">
    <source>
        <dbReference type="Proteomes" id="UP001595923"/>
    </source>
</evidence>
<comment type="cofactor">
    <cofactor evidence="1">
        <name>pyridoxal 5'-phosphate</name>
        <dbReference type="ChEBI" id="CHEBI:597326"/>
    </cofactor>
</comment>
<keyword evidence="7" id="KW-1185">Reference proteome</keyword>
<dbReference type="InterPro" id="IPR050214">
    <property type="entry name" value="Cys_Synth/Cystath_Beta-Synth"/>
</dbReference>
<sequence>MPIISQPQDYTDEDLYVDLDPLLGVPLYVKCEGVNFAGSVKIKTARSLIDAAERERRLSPDSVLVESSSGNLGVAISMIAANRGIPFLCVTDPKCNPASIRLMEAYGATVHIVRDQDPNGGFLGARIAHIKKITATDSRYVWLNQYENPANWRIHFHETARAIRRAFPNLKVLFIGAGTTGTLMGCARYFKDTASGVTVVAVDAAGSVIFGGPERPRMIPGVGMSIRPPLLDEAVVDDVVRVAEIDAIRMCRRLAECGFLFGGSTGTVVSGAQHWLKENRTYPHGDAVAIAPDLGERYLDSIYDDAWVARHFADPPGPVSAL</sequence>
<dbReference type="CDD" id="cd01561">
    <property type="entry name" value="CBS_like"/>
    <property type="match status" value="1"/>
</dbReference>
<dbReference type="PANTHER" id="PTHR10314">
    <property type="entry name" value="CYSTATHIONINE BETA-SYNTHASE"/>
    <property type="match status" value="1"/>
</dbReference>
<name>A0ABV9DZW2_9ACTN</name>
<dbReference type="Pfam" id="PF00291">
    <property type="entry name" value="PALP"/>
    <property type="match status" value="1"/>
</dbReference>
<gene>
    <name evidence="6" type="primary">sbnA</name>
    <name evidence="6" type="ORF">ACFO4E_20940</name>
</gene>
<dbReference type="EMBL" id="JBHSFQ010000023">
    <property type="protein sequence ID" value="MFC4564337.1"/>
    <property type="molecule type" value="Genomic_DNA"/>
</dbReference>
<comment type="caution">
    <text evidence="6">The sequence shown here is derived from an EMBL/GenBank/DDBJ whole genome shotgun (WGS) entry which is preliminary data.</text>
</comment>
<keyword evidence="4" id="KW-0663">Pyridoxal phosphate</keyword>
<dbReference type="SUPFAM" id="SSF53686">
    <property type="entry name" value="Tryptophan synthase beta subunit-like PLP-dependent enzymes"/>
    <property type="match status" value="1"/>
</dbReference>
<evidence type="ECO:0000259" key="5">
    <source>
        <dbReference type="Pfam" id="PF00291"/>
    </source>
</evidence>
<dbReference type="Gene3D" id="3.40.50.1100">
    <property type="match status" value="2"/>
</dbReference>
<evidence type="ECO:0000313" key="6">
    <source>
        <dbReference type="EMBL" id="MFC4564337.1"/>
    </source>
</evidence>
<evidence type="ECO:0000256" key="3">
    <source>
        <dbReference type="ARBA" id="ARBA00022679"/>
    </source>
</evidence>
<organism evidence="6 7">
    <name type="scientific">Nocardiopsis mangrovi</name>
    <dbReference type="NCBI Taxonomy" id="1179818"/>
    <lineage>
        <taxon>Bacteria</taxon>
        <taxon>Bacillati</taxon>
        <taxon>Actinomycetota</taxon>
        <taxon>Actinomycetes</taxon>
        <taxon>Streptosporangiales</taxon>
        <taxon>Nocardiopsidaceae</taxon>
        <taxon>Nocardiopsis</taxon>
    </lineage>
</organism>